<dbReference type="SUPFAM" id="SSF82771">
    <property type="entry name" value="GIY-YIG endonuclease"/>
    <property type="match status" value="1"/>
</dbReference>
<dbReference type="InterPro" id="IPR050190">
    <property type="entry name" value="UPF0213_domain"/>
</dbReference>
<dbReference type="Pfam" id="PF01541">
    <property type="entry name" value="GIY-YIG"/>
    <property type="match status" value="1"/>
</dbReference>
<protein>
    <submittedName>
        <fullName evidence="3">Putative endonuclease</fullName>
    </submittedName>
</protein>
<dbReference type="CDD" id="cd10449">
    <property type="entry name" value="GIY-YIG_SLX1_like"/>
    <property type="match status" value="1"/>
</dbReference>
<proteinExistence type="inferred from homology"/>
<dbReference type="AlphaFoldDB" id="A0A0P8ASA7"/>
<dbReference type="Gene3D" id="3.40.1440.10">
    <property type="entry name" value="GIY-YIG endonuclease"/>
    <property type="match status" value="1"/>
</dbReference>
<dbReference type="GO" id="GO:0004519">
    <property type="term" value="F:endonuclease activity"/>
    <property type="evidence" value="ECO:0007669"/>
    <property type="project" value="UniProtKB-KW"/>
</dbReference>
<dbReference type="InterPro" id="IPR035901">
    <property type="entry name" value="GIY-YIG_endonuc_sf"/>
</dbReference>
<comment type="similarity">
    <text evidence="1">Belongs to the UPF0213 family.</text>
</comment>
<dbReference type="PATRIC" id="fig|1305737.6.peg.1500"/>
<keyword evidence="3" id="KW-0255">Endonuclease</keyword>
<feature type="domain" description="GIY-YIG" evidence="2">
    <location>
        <begin position="13"/>
        <end position="88"/>
    </location>
</feature>
<keyword evidence="3" id="KW-0378">Hydrolase</keyword>
<dbReference type="EMBL" id="LJXT01000017">
    <property type="protein sequence ID" value="KPQ18999.1"/>
    <property type="molecule type" value="Genomic_DNA"/>
</dbReference>
<dbReference type="InterPro" id="IPR000305">
    <property type="entry name" value="GIY-YIG_endonuc"/>
</dbReference>
<evidence type="ECO:0000313" key="4">
    <source>
        <dbReference type="Proteomes" id="UP000050421"/>
    </source>
</evidence>
<gene>
    <name evidence="3" type="ORF">HLUCCX10_04250</name>
</gene>
<evidence type="ECO:0000259" key="2">
    <source>
        <dbReference type="PROSITE" id="PS50164"/>
    </source>
</evidence>
<evidence type="ECO:0000313" key="3">
    <source>
        <dbReference type="EMBL" id="KPQ18999.1"/>
    </source>
</evidence>
<dbReference type="Proteomes" id="UP000050421">
    <property type="component" value="Unassembled WGS sequence"/>
</dbReference>
<evidence type="ECO:0000256" key="1">
    <source>
        <dbReference type="ARBA" id="ARBA00007435"/>
    </source>
</evidence>
<dbReference type="eggNOG" id="COG2827">
    <property type="taxonomic scope" value="Bacteria"/>
</dbReference>
<dbReference type="PANTHER" id="PTHR34477:SF1">
    <property type="entry name" value="UPF0213 PROTEIN YHBQ"/>
    <property type="match status" value="1"/>
</dbReference>
<name>A0A0P8ASA7_9BACT</name>
<dbReference type="PANTHER" id="PTHR34477">
    <property type="entry name" value="UPF0213 PROTEIN YHBQ"/>
    <property type="match status" value="1"/>
</dbReference>
<organism evidence="3 4">
    <name type="scientific">Algoriphagus marincola HL-49</name>
    <dbReference type="NCBI Taxonomy" id="1305737"/>
    <lineage>
        <taxon>Bacteria</taxon>
        <taxon>Pseudomonadati</taxon>
        <taxon>Bacteroidota</taxon>
        <taxon>Cytophagia</taxon>
        <taxon>Cytophagales</taxon>
        <taxon>Cyclobacteriaceae</taxon>
        <taxon>Algoriphagus</taxon>
    </lineage>
</organism>
<reference evidence="3 4" key="1">
    <citation type="submission" date="2015-09" db="EMBL/GenBank/DDBJ databases">
        <title>Identification and resolution of microdiversity through metagenomic sequencing of parallel consortia.</title>
        <authorList>
            <person name="Nelson W.C."/>
            <person name="Romine M.F."/>
            <person name="Lindemann S.R."/>
        </authorList>
    </citation>
    <scope>NUCLEOTIDE SEQUENCE [LARGE SCALE GENOMIC DNA]</scope>
    <source>
        <strain evidence="3">HL-49</strain>
    </source>
</reference>
<sequence>MGLFCFCLFLEMNEYFVYAIKSLEKNYIYVGMTDNPERRLEEHNSGKGRSTKPYAPFRMIYLEKIGTREEARKREKYLKSGVGKEFLKQIINS</sequence>
<keyword evidence="3" id="KW-0540">Nuclease</keyword>
<accession>A0A0P8ASA7</accession>
<comment type="caution">
    <text evidence="3">The sequence shown here is derived from an EMBL/GenBank/DDBJ whole genome shotgun (WGS) entry which is preliminary data.</text>
</comment>
<dbReference type="PROSITE" id="PS50164">
    <property type="entry name" value="GIY_YIG"/>
    <property type="match status" value="1"/>
</dbReference>